<keyword evidence="3" id="KW-1185">Reference proteome</keyword>
<dbReference type="PANTHER" id="PTHR36558">
    <property type="entry name" value="GLR1098 PROTEIN"/>
    <property type="match status" value="1"/>
</dbReference>
<evidence type="ECO:0000313" key="2">
    <source>
        <dbReference type="EMBL" id="SDW21545.1"/>
    </source>
</evidence>
<dbReference type="GeneID" id="85017598"/>
<organism evidence="2 3">
    <name type="scientific">Capnocytophaga granulosa</name>
    <dbReference type="NCBI Taxonomy" id="45242"/>
    <lineage>
        <taxon>Bacteria</taxon>
        <taxon>Pseudomonadati</taxon>
        <taxon>Bacteroidota</taxon>
        <taxon>Flavobacteriia</taxon>
        <taxon>Flavobacteriales</taxon>
        <taxon>Flavobacteriaceae</taxon>
        <taxon>Capnocytophaga</taxon>
    </lineage>
</organism>
<keyword evidence="2" id="KW-0255">Endonuclease</keyword>
<evidence type="ECO:0000313" key="3">
    <source>
        <dbReference type="Proteomes" id="UP000182771"/>
    </source>
</evidence>
<sequence>MSDVITNIEELDLINGVYTYADYVLWKIKDRLEILKGKIFKMSPAPAISHQKISGNLYGEMYHYFKGKSCKLFAAPFDVVLKNKKGVEDSVVQPDICVVCDPKKLENDKRCLGAPDLIIEILSPGNTKKEMRYKYELYEEAGVYEYWVVRPIDKEITQFVLENGKYRALPPIIEGDMVSSAKFPELTVATEDIFRL</sequence>
<keyword evidence="2" id="KW-0540">Nuclease</keyword>
<feature type="domain" description="Putative restriction endonuclease" evidence="1">
    <location>
        <begin position="29"/>
        <end position="189"/>
    </location>
</feature>
<name>A0A1H2RQI5_9FLAO</name>
<accession>A0A1H2RQI5</accession>
<proteinExistence type="predicted"/>
<reference evidence="2 3" key="1">
    <citation type="submission" date="2016-10" db="EMBL/GenBank/DDBJ databases">
        <authorList>
            <person name="Varghese N."/>
            <person name="Submissions S."/>
        </authorList>
    </citation>
    <scope>NUCLEOTIDE SEQUENCE [LARGE SCALE GENOMIC DNA]</scope>
    <source>
        <strain evidence="2 3">DSM 11449</strain>
    </source>
</reference>
<dbReference type="Proteomes" id="UP000182771">
    <property type="component" value="Unassembled WGS sequence"/>
</dbReference>
<dbReference type="InterPro" id="IPR012296">
    <property type="entry name" value="Nuclease_put_TT1808"/>
</dbReference>
<evidence type="ECO:0000259" key="1">
    <source>
        <dbReference type="Pfam" id="PF05685"/>
    </source>
</evidence>
<dbReference type="GO" id="GO:0004519">
    <property type="term" value="F:endonuclease activity"/>
    <property type="evidence" value="ECO:0007669"/>
    <property type="project" value="UniProtKB-KW"/>
</dbReference>
<dbReference type="PANTHER" id="PTHR36558:SF1">
    <property type="entry name" value="RESTRICTION ENDONUCLEASE DOMAIN-CONTAINING PROTEIN-RELATED"/>
    <property type="match status" value="1"/>
</dbReference>
<dbReference type="OrthoDB" id="9808428at2"/>
<dbReference type="AlphaFoldDB" id="A0A1H2RQI5"/>
<dbReference type="SUPFAM" id="SSF52980">
    <property type="entry name" value="Restriction endonuclease-like"/>
    <property type="match status" value="1"/>
</dbReference>
<dbReference type="CDD" id="cd06260">
    <property type="entry name" value="DUF820-like"/>
    <property type="match status" value="1"/>
</dbReference>
<dbReference type="Gene3D" id="3.90.1570.10">
    <property type="entry name" value="tt1808, chain A"/>
    <property type="match status" value="1"/>
</dbReference>
<dbReference type="InterPro" id="IPR008538">
    <property type="entry name" value="Uma2"/>
</dbReference>
<comment type="caution">
    <text evidence="2">The sequence shown here is derived from an EMBL/GenBank/DDBJ whole genome shotgun (WGS) entry which is preliminary data.</text>
</comment>
<dbReference type="RefSeq" id="WP_016419794.1">
    <property type="nucleotide sequence ID" value="NZ_FNND01000001.1"/>
</dbReference>
<dbReference type="InterPro" id="IPR011335">
    <property type="entry name" value="Restrct_endonuc-II-like"/>
</dbReference>
<keyword evidence="2" id="KW-0378">Hydrolase</keyword>
<dbReference type="Pfam" id="PF05685">
    <property type="entry name" value="Uma2"/>
    <property type="match status" value="1"/>
</dbReference>
<gene>
    <name evidence="2" type="ORF">SAMN05444420_101546</name>
</gene>
<protein>
    <submittedName>
        <fullName evidence="2">Endonuclease, Uma2 family (Restriction endonuclease fold)</fullName>
    </submittedName>
</protein>
<dbReference type="EMBL" id="FNND01000001">
    <property type="protein sequence ID" value="SDW21545.1"/>
    <property type="molecule type" value="Genomic_DNA"/>
</dbReference>